<keyword evidence="4 5" id="KW-0833">Ubl conjugation pathway</keyword>
<dbReference type="InterPro" id="IPR045185">
    <property type="entry name" value="PUB22/23/24-like"/>
</dbReference>
<dbReference type="SUPFAM" id="SSF48371">
    <property type="entry name" value="ARM repeat"/>
    <property type="match status" value="1"/>
</dbReference>
<sequence length="409" mass="44978">MDEFRKVAPEYFICPISLQIMDDPVTLCTGMTYDRKSIENWFSVYNRHTCPITNLPIADDSNVIPNLTLKRLIHAWKAAKSTSLGNLSPRGSGDTKLVVAQVFRELQQPHLRLKTLGRIKDMITLDSAIRICFEKSGITALVASLAVRSSPLSTAAATITTSTTCIDEATSVLRLIDPSPTTLKKLSEFKDGELIGSLSTTMVRGRYKARVDAAFLIKSALKVVQDCYKSNPPQDLIDGAINILKDQNSDRTTTRVAFSILMQLTQYGRNRRNAVESGVVAVVIELLVEEMEDRRKCEAMLALLCILCKRAEGRAVLLEHPAGVAAVVGKMLKVSLAATEMAVKVLMLLCKYCGRIATEEIMMVGGVGKLFTILQVERGGKSSGMARDILGSHLSYWAKFPCFPNNCII</sequence>
<evidence type="ECO:0000259" key="6">
    <source>
        <dbReference type="PROSITE" id="PS51698"/>
    </source>
</evidence>
<dbReference type="Gene3D" id="1.25.10.10">
    <property type="entry name" value="Leucine-rich Repeat Variant"/>
    <property type="match status" value="1"/>
</dbReference>
<dbReference type="GO" id="GO:0016567">
    <property type="term" value="P:protein ubiquitination"/>
    <property type="evidence" value="ECO:0007669"/>
    <property type="project" value="UniProtKB-UniRule"/>
</dbReference>
<dbReference type="GO" id="GO:0061630">
    <property type="term" value="F:ubiquitin protein ligase activity"/>
    <property type="evidence" value="ECO:0007669"/>
    <property type="project" value="UniProtKB-UniRule"/>
</dbReference>
<dbReference type="InterPro" id="IPR045210">
    <property type="entry name" value="RING-Ubox_PUB"/>
</dbReference>
<evidence type="ECO:0000313" key="8">
    <source>
        <dbReference type="Proteomes" id="UP000036987"/>
    </source>
</evidence>
<dbReference type="SUPFAM" id="SSF57850">
    <property type="entry name" value="RING/U-box"/>
    <property type="match status" value="1"/>
</dbReference>
<evidence type="ECO:0000256" key="1">
    <source>
        <dbReference type="ARBA" id="ARBA00000900"/>
    </source>
</evidence>
<keyword evidence="3 5" id="KW-0808">Transferase</keyword>
<reference evidence="8" key="1">
    <citation type="journal article" date="2016" name="Nature">
        <title>The genome of the seagrass Zostera marina reveals angiosperm adaptation to the sea.</title>
        <authorList>
            <person name="Olsen J.L."/>
            <person name="Rouze P."/>
            <person name="Verhelst B."/>
            <person name="Lin Y.-C."/>
            <person name="Bayer T."/>
            <person name="Collen J."/>
            <person name="Dattolo E."/>
            <person name="De Paoli E."/>
            <person name="Dittami S."/>
            <person name="Maumus F."/>
            <person name="Michel G."/>
            <person name="Kersting A."/>
            <person name="Lauritano C."/>
            <person name="Lohaus R."/>
            <person name="Toepel M."/>
            <person name="Tonon T."/>
            <person name="Vanneste K."/>
            <person name="Amirebrahimi M."/>
            <person name="Brakel J."/>
            <person name="Bostroem C."/>
            <person name="Chovatia M."/>
            <person name="Grimwood J."/>
            <person name="Jenkins J.W."/>
            <person name="Jueterbock A."/>
            <person name="Mraz A."/>
            <person name="Stam W.T."/>
            <person name="Tice H."/>
            <person name="Bornberg-Bauer E."/>
            <person name="Green P.J."/>
            <person name="Pearson G.A."/>
            <person name="Procaccini G."/>
            <person name="Duarte C.M."/>
            <person name="Schmutz J."/>
            <person name="Reusch T.B.H."/>
            <person name="Van de Peer Y."/>
        </authorList>
    </citation>
    <scope>NUCLEOTIDE SEQUENCE [LARGE SCALE GENOMIC DNA]</scope>
    <source>
        <strain evidence="8">cv. Finnish</strain>
    </source>
</reference>
<accession>A0A0K9P1P7</accession>
<gene>
    <name evidence="7" type="ORF">ZOSMA_48G00620</name>
</gene>
<evidence type="ECO:0000256" key="2">
    <source>
        <dbReference type="ARBA" id="ARBA00004906"/>
    </source>
</evidence>
<evidence type="ECO:0000256" key="4">
    <source>
        <dbReference type="ARBA" id="ARBA00022786"/>
    </source>
</evidence>
<comment type="pathway">
    <text evidence="2 5">Protein modification; protein ubiquitination.</text>
</comment>
<keyword evidence="8" id="KW-1185">Reference proteome</keyword>
<evidence type="ECO:0000256" key="3">
    <source>
        <dbReference type="ARBA" id="ARBA00022679"/>
    </source>
</evidence>
<dbReference type="UniPathway" id="UPA00143"/>
<dbReference type="PANTHER" id="PTHR22849:SF164">
    <property type="entry name" value="U-BOX DOMAIN-CONTAINING PROTEIN"/>
    <property type="match status" value="1"/>
</dbReference>
<dbReference type="Gene3D" id="3.30.40.10">
    <property type="entry name" value="Zinc/RING finger domain, C3HC4 (zinc finger)"/>
    <property type="match status" value="1"/>
</dbReference>
<dbReference type="EMBL" id="LFYR01001410">
    <property type="protein sequence ID" value="KMZ62142.1"/>
    <property type="molecule type" value="Genomic_DNA"/>
</dbReference>
<dbReference type="PROSITE" id="PS51698">
    <property type="entry name" value="U_BOX"/>
    <property type="match status" value="1"/>
</dbReference>
<dbReference type="OrthoDB" id="10064100at2759"/>
<dbReference type="InterPro" id="IPR016024">
    <property type="entry name" value="ARM-type_fold"/>
</dbReference>
<dbReference type="SMART" id="SM00504">
    <property type="entry name" value="Ubox"/>
    <property type="match status" value="1"/>
</dbReference>
<feature type="domain" description="U-box" evidence="6">
    <location>
        <begin position="7"/>
        <end position="83"/>
    </location>
</feature>
<dbReference type="Proteomes" id="UP000036987">
    <property type="component" value="Unassembled WGS sequence"/>
</dbReference>
<name>A0A0K9P1P7_ZOSMR</name>
<dbReference type="OMA" id="VAQEFME"/>
<protein>
    <recommendedName>
        <fullName evidence="5 6">U-box domain-containing protein</fullName>
        <ecNumber evidence="5">2.3.2.27</ecNumber>
    </recommendedName>
    <alternativeName>
        <fullName evidence="5">RING-type E3 ubiquitin transferase PUB</fullName>
    </alternativeName>
</protein>
<organism evidence="7 8">
    <name type="scientific">Zostera marina</name>
    <name type="common">Eelgrass</name>
    <dbReference type="NCBI Taxonomy" id="29655"/>
    <lineage>
        <taxon>Eukaryota</taxon>
        <taxon>Viridiplantae</taxon>
        <taxon>Streptophyta</taxon>
        <taxon>Embryophyta</taxon>
        <taxon>Tracheophyta</taxon>
        <taxon>Spermatophyta</taxon>
        <taxon>Magnoliopsida</taxon>
        <taxon>Liliopsida</taxon>
        <taxon>Zosteraceae</taxon>
        <taxon>Zostera</taxon>
    </lineage>
</organism>
<evidence type="ECO:0000313" key="7">
    <source>
        <dbReference type="EMBL" id="KMZ62142.1"/>
    </source>
</evidence>
<dbReference type="Pfam" id="PF04564">
    <property type="entry name" value="U-box"/>
    <property type="match status" value="1"/>
</dbReference>
<comment type="caution">
    <text evidence="7">The sequence shown here is derived from an EMBL/GenBank/DDBJ whole genome shotgun (WGS) entry which is preliminary data.</text>
</comment>
<dbReference type="CDD" id="cd16664">
    <property type="entry name" value="RING-Ubox_PUB"/>
    <property type="match status" value="1"/>
</dbReference>
<dbReference type="PANTHER" id="PTHR22849">
    <property type="entry name" value="WDSAM1 PROTEIN"/>
    <property type="match status" value="1"/>
</dbReference>
<dbReference type="InterPro" id="IPR003613">
    <property type="entry name" value="Ubox_domain"/>
</dbReference>
<dbReference type="EC" id="2.3.2.27" evidence="5"/>
<dbReference type="STRING" id="29655.A0A0K9P1P7"/>
<proteinExistence type="predicted"/>
<comment type="catalytic activity">
    <reaction evidence="1 5">
        <text>S-ubiquitinyl-[E2 ubiquitin-conjugating enzyme]-L-cysteine + [acceptor protein]-L-lysine = [E2 ubiquitin-conjugating enzyme]-L-cysteine + N(6)-ubiquitinyl-[acceptor protein]-L-lysine.</text>
        <dbReference type="EC" id="2.3.2.27"/>
    </reaction>
</comment>
<dbReference type="InterPro" id="IPR058678">
    <property type="entry name" value="ARM_PUB"/>
</dbReference>
<dbReference type="AlphaFoldDB" id="A0A0K9P1P7"/>
<dbReference type="Pfam" id="PF25598">
    <property type="entry name" value="ARM_PUB"/>
    <property type="match status" value="1"/>
</dbReference>
<dbReference type="InterPro" id="IPR013083">
    <property type="entry name" value="Znf_RING/FYVE/PHD"/>
</dbReference>
<dbReference type="InterPro" id="IPR011989">
    <property type="entry name" value="ARM-like"/>
</dbReference>
<evidence type="ECO:0000256" key="5">
    <source>
        <dbReference type="RuleBase" id="RU369093"/>
    </source>
</evidence>
<comment type="function">
    <text evidence="5">Functions as an E3 ubiquitin ligase.</text>
</comment>